<dbReference type="KEGG" id="sze:AW14_07800"/>
<organism evidence="2 3">
    <name type="scientific">Siansivirga zeaxanthinifaciens CC-SAMT-1</name>
    <dbReference type="NCBI Taxonomy" id="1454006"/>
    <lineage>
        <taxon>Bacteria</taxon>
        <taxon>Pseudomonadati</taxon>
        <taxon>Bacteroidota</taxon>
        <taxon>Flavobacteriia</taxon>
        <taxon>Flavobacteriales</taxon>
        <taxon>Flavobacteriaceae</taxon>
        <taxon>Siansivirga</taxon>
    </lineage>
</organism>
<dbReference type="STRING" id="1454006.AW14_07800"/>
<keyword evidence="3" id="KW-1185">Reference proteome</keyword>
<dbReference type="Gene3D" id="1.10.10.10">
    <property type="entry name" value="Winged helix-like DNA-binding domain superfamily/Winged helix DNA-binding domain"/>
    <property type="match status" value="1"/>
</dbReference>
<evidence type="ECO:0000256" key="1">
    <source>
        <dbReference type="SAM" id="MobiDB-lite"/>
    </source>
</evidence>
<dbReference type="AlphaFoldDB" id="A0A0C5W8P3"/>
<dbReference type="HOGENOM" id="CLU_656939_0_0_10"/>
<dbReference type="PATRIC" id="fig|1454006.5.peg.1536"/>
<evidence type="ECO:0000313" key="2">
    <source>
        <dbReference type="EMBL" id="AJR03548.1"/>
    </source>
</evidence>
<dbReference type="InterPro" id="IPR036388">
    <property type="entry name" value="WH-like_DNA-bd_sf"/>
</dbReference>
<proteinExistence type="predicted"/>
<sequence>MLVINYSISYKALDQFVEYHNDKNEALPDKIKAGVLFTAKEIIRVYGAFLIKANGIMEFTAETLPALKTNNSQLAGLVKVSPRTIQRHIIKLQEAGIITNKEFCGSNSGYELLINPKILLARCRKDLLEAEKELQEAKQKDLENQSIKNKGTTNCPHTYTRNNSYNKNNLIIGVDNSNGSSPDQRRTGNQRNRSSLSLTEILSKAGYPTGNILTGNTGEKVAKISKDTGGKVRKRANNEQNWKQQDGSARSTSLNFYAESLWKLAKNLLYRDVFLTEFQENQAKEMLVKWYEPVSDKFLSNVHQNYCERVYLVRDFVAKDPEKRFVQLPYRYFDTNNPSGFTGTKKWLQKHLERKEEVRKKLILHAQIKKYLNNQKKTDSNRKSSLQVYRECETRIGKLGDQSLLHLFHAAVLKPEVIHQIR</sequence>
<evidence type="ECO:0000313" key="3">
    <source>
        <dbReference type="Proteomes" id="UP000032229"/>
    </source>
</evidence>
<gene>
    <name evidence="2" type="ORF">AW14_07800</name>
</gene>
<protein>
    <submittedName>
        <fullName evidence="2">Uncharacterized protein</fullName>
    </submittedName>
</protein>
<feature type="region of interest" description="Disordered" evidence="1">
    <location>
        <begin position="138"/>
        <end position="195"/>
    </location>
</feature>
<accession>A0A0C5W8P3</accession>
<name>A0A0C5W8P3_9FLAO</name>
<feature type="region of interest" description="Disordered" evidence="1">
    <location>
        <begin position="226"/>
        <end position="246"/>
    </location>
</feature>
<dbReference type="EMBL" id="CP007202">
    <property type="protein sequence ID" value="AJR03548.1"/>
    <property type="molecule type" value="Genomic_DNA"/>
</dbReference>
<reference evidence="2 3" key="1">
    <citation type="submission" date="2014-02" db="EMBL/GenBank/DDBJ databases">
        <authorList>
            <person name="Young C.-C."/>
            <person name="Hameed A."/>
            <person name="Huang H.-C."/>
            <person name="Shahina M."/>
        </authorList>
    </citation>
    <scope>NUCLEOTIDE SEQUENCE [LARGE SCALE GENOMIC DNA]</scope>
    <source>
        <strain evidence="2 3">CC-SAMT-1</strain>
    </source>
</reference>
<dbReference type="Proteomes" id="UP000032229">
    <property type="component" value="Chromosome"/>
</dbReference>
<feature type="compositionally biased region" description="Polar residues" evidence="1">
    <location>
        <begin position="144"/>
        <end position="195"/>
    </location>
</feature>